<dbReference type="NCBIfam" id="NF037964">
    <property type="entry name" value="HetZ_related"/>
    <property type="match status" value="1"/>
</dbReference>
<keyword evidence="3" id="KW-1185">Reference proteome</keyword>
<dbReference type="InterPro" id="IPR016032">
    <property type="entry name" value="Sig_transdc_resp-reg_C-effctor"/>
</dbReference>
<organism evidence="2 3">
    <name type="scientific">Aerosakkonema funiforme FACHB-1375</name>
    <dbReference type="NCBI Taxonomy" id="2949571"/>
    <lineage>
        <taxon>Bacteria</taxon>
        <taxon>Bacillati</taxon>
        <taxon>Cyanobacteriota</taxon>
        <taxon>Cyanophyceae</taxon>
        <taxon>Oscillatoriophycideae</taxon>
        <taxon>Aerosakkonematales</taxon>
        <taxon>Aerosakkonemataceae</taxon>
        <taxon>Aerosakkonema</taxon>
    </lineage>
</organism>
<evidence type="ECO:0000313" key="2">
    <source>
        <dbReference type="EMBL" id="MBD2181574.1"/>
    </source>
</evidence>
<dbReference type="InterPro" id="IPR049910">
    <property type="entry name" value="HetZ-rel"/>
</dbReference>
<evidence type="ECO:0000313" key="3">
    <source>
        <dbReference type="Proteomes" id="UP000641646"/>
    </source>
</evidence>
<dbReference type="EMBL" id="JACJPW010000022">
    <property type="protein sequence ID" value="MBD2181574.1"/>
    <property type="molecule type" value="Genomic_DNA"/>
</dbReference>
<name>A0A926VFG1_9CYAN</name>
<dbReference type="Proteomes" id="UP000641646">
    <property type="component" value="Unassembled WGS sequence"/>
</dbReference>
<reference evidence="2" key="1">
    <citation type="journal article" date="2015" name="ISME J.">
        <title>Draft Genome Sequence of Streptomyces incarnatus NRRL8089, which Produces the Nucleoside Antibiotic Sinefungin.</title>
        <authorList>
            <person name="Oshima K."/>
            <person name="Hattori M."/>
            <person name="Shimizu H."/>
            <person name="Fukuda K."/>
            <person name="Nemoto M."/>
            <person name="Inagaki K."/>
            <person name="Tamura T."/>
        </authorList>
    </citation>
    <scope>NUCLEOTIDE SEQUENCE</scope>
    <source>
        <strain evidence="2">FACHB-1375</strain>
    </source>
</reference>
<dbReference type="SUPFAM" id="SSF46894">
    <property type="entry name" value="C-terminal effector domain of the bipartite response regulators"/>
    <property type="match status" value="1"/>
</dbReference>
<dbReference type="GO" id="GO:0003677">
    <property type="term" value="F:DNA binding"/>
    <property type="evidence" value="ECO:0007669"/>
    <property type="project" value="InterPro"/>
</dbReference>
<dbReference type="RefSeq" id="WP_190464380.1">
    <property type="nucleotide sequence ID" value="NZ_JACJPW010000022.1"/>
</dbReference>
<dbReference type="GO" id="GO:0006355">
    <property type="term" value="P:regulation of DNA-templated transcription"/>
    <property type="evidence" value="ECO:0007669"/>
    <property type="project" value="InterPro"/>
</dbReference>
<gene>
    <name evidence="2" type="ORF">H6G03_10715</name>
</gene>
<feature type="region of interest" description="Disordered" evidence="1">
    <location>
        <begin position="1"/>
        <end position="23"/>
    </location>
</feature>
<comment type="caution">
    <text evidence="2">The sequence shown here is derived from an EMBL/GenBank/DDBJ whole genome shotgun (WGS) entry which is preliminary data.</text>
</comment>
<feature type="compositionally biased region" description="Polar residues" evidence="1">
    <location>
        <begin position="1"/>
        <end position="18"/>
    </location>
</feature>
<protein>
    <submittedName>
        <fullName evidence="2">HetZ-related protein</fullName>
    </submittedName>
</protein>
<accession>A0A926VFG1</accession>
<dbReference type="AlphaFoldDB" id="A0A926VFG1"/>
<reference evidence="2" key="2">
    <citation type="submission" date="2020-08" db="EMBL/GenBank/DDBJ databases">
        <authorList>
            <person name="Chen M."/>
            <person name="Teng W."/>
            <person name="Zhao L."/>
            <person name="Hu C."/>
            <person name="Zhou Y."/>
            <person name="Han B."/>
            <person name="Song L."/>
            <person name="Shu W."/>
        </authorList>
    </citation>
    <scope>NUCLEOTIDE SEQUENCE</scope>
    <source>
        <strain evidence="2">FACHB-1375</strain>
    </source>
</reference>
<proteinExistence type="predicted"/>
<sequence length="431" mass="49503">MTLTTVNDLNPTSTSNLESPEHLGENFDTQALVQLLLEELSPSVGSQGRQVKGVATRMALEVERVCQKSSRIQTSGQIHSWQLALARHRLQKCLSYYRLGSRQGRVELHSNLSAMVYRYIAPPQSQLGFYGRTNLIEDFLQEFYAESLKAFRRENDLASDYTPRTQLELAEYMAFTEHYAKRRISLPKGNTQQLIVLRAQAFVKRQPAETPLDIEQAVEMPKGEQEQTSIQSSLMQQLRSQIIADTIDPSEEVLRDRVIAELLQYLESQGQSDCVDYLVLKLQDLAAPDIDTILGLTPRQRDYLQQRFKYHVEKFARVSHWKLVHQWLGADIDQKLGMSSQQWEKFFVQLSPQQQQILHLKQNHKLDEEIAKTLKITLKQVQKHWMNMLEIAWKVRNTETQKPKALSSREASSVAVASCPLPLAMKSKRVA</sequence>
<evidence type="ECO:0000256" key="1">
    <source>
        <dbReference type="SAM" id="MobiDB-lite"/>
    </source>
</evidence>